<dbReference type="Pfam" id="PF00501">
    <property type="entry name" value="AMP-binding"/>
    <property type="match status" value="1"/>
</dbReference>
<dbReference type="PANTHER" id="PTHR43845">
    <property type="entry name" value="BLR5969 PROTEIN"/>
    <property type="match status" value="1"/>
</dbReference>
<dbReference type="GO" id="GO:0016874">
    <property type="term" value="F:ligase activity"/>
    <property type="evidence" value="ECO:0007669"/>
    <property type="project" value="UniProtKB-KW"/>
</dbReference>
<protein>
    <submittedName>
        <fullName evidence="2">Phenylacetate-CoA ligase</fullName>
    </submittedName>
</protein>
<evidence type="ECO:0000313" key="3">
    <source>
        <dbReference type="Proteomes" id="UP000199527"/>
    </source>
</evidence>
<gene>
    <name evidence="2" type="ORF">SAMN04488540_10953</name>
</gene>
<dbReference type="Gene3D" id="3.30.300.30">
    <property type="match status" value="1"/>
</dbReference>
<dbReference type="AlphaFoldDB" id="A0A1G8UDW2"/>
<reference evidence="3" key="1">
    <citation type="submission" date="2016-10" db="EMBL/GenBank/DDBJ databases">
        <authorList>
            <person name="Varghese N."/>
            <person name="Submissions S."/>
        </authorList>
    </citation>
    <scope>NUCLEOTIDE SEQUENCE [LARGE SCALE GENOMIC DNA]</scope>
    <source>
        <strain evidence="3">DSM 23317</strain>
    </source>
</reference>
<dbReference type="OrthoDB" id="580775at2"/>
<dbReference type="InterPro" id="IPR042099">
    <property type="entry name" value="ANL_N_sf"/>
</dbReference>
<name>A0A1G8UDW2_9GAMM</name>
<dbReference type="PANTHER" id="PTHR43845:SF1">
    <property type="entry name" value="BLR5969 PROTEIN"/>
    <property type="match status" value="1"/>
</dbReference>
<dbReference type="RefSeq" id="WP_090365436.1">
    <property type="nucleotide sequence ID" value="NZ_FNEM01000009.1"/>
</dbReference>
<evidence type="ECO:0000313" key="2">
    <source>
        <dbReference type="EMBL" id="SDJ51794.1"/>
    </source>
</evidence>
<keyword evidence="2" id="KW-0436">Ligase</keyword>
<accession>A0A1G8UDW2</accession>
<feature type="domain" description="AMP-dependent synthetase/ligase" evidence="1">
    <location>
        <begin position="119"/>
        <end position="274"/>
    </location>
</feature>
<dbReference type="EMBL" id="FNEM01000009">
    <property type="protein sequence ID" value="SDJ51794.1"/>
    <property type="molecule type" value="Genomic_DNA"/>
</dbReference>
<dbReference type="Proteomes" id="UP000199527">
    <property type="component" value="Unassembled WGS sequence"/>
</dbReference>
<keyword evidence="3" id="KW-1185">Reference proteome</keyword>
<dbReference type="InterPro" id="IPR045851">
    <property type="entry name" value="AMP-bd_C_sf"/>
</dbReference>
<evidence type="ECO:0000259" key="1">
    <source>
        <dbReference type="Pfam" id="PF00501"/>
    </source>
</evidence>
<proteinExistence type="predicted"/>
<organism evidence="2 3">
    <name type="scientific">Ferrimonas sediminum</name>
    <dbReference type="NCBI Taxonomy" id="718193"/>
    <lineage>
        <taxon>Bacteria</taxon>
        <taxon>Pseudomonadati</taxon>
        <taxon>Pseudomonadota</taxon>
        <taxon>Gammaproteobacteria</taxon>
        <taxon>Alteromonadales</taxon>
        <taxon>Ferrimonadaceae</taxon>
        <taxon>Ferrimonas</taxon>
    </lineage>
</organism>
<dbReference type="InterPro" id="IPR000873">
    <property type="entry name" value="AMP-dep_synth/lig_dom"/>
</dbReference>
<dbReference type="SUPFAM" id="SSF56801">
    <property type="entry name" value="Acetyl-CoA synthetase-like"/>
    <property type="match status" value="1"/>
</dbReference>
<sequence length="410" mass="44521">MNGFFDARECQDADNREQRLLSQLPEFLGHAREHSSYYRRLLAGTAVDEITSRQALATLPITRKSDLIDLQQVQSPLAGMENEGAALDRLFLSPGPICEPECNQPDWWRMGRAFYAAGFRPGDRVQNCLSYHLSPGGFILDSGARACGCVVIPAGPGQTDQQLAINARLQPEGYCGTPSFLKILLDKAEQAGQRLSFRMALVTGEALPDTLRASFAEAGITVLQAYATADIGLIAYETRPGEGLVLAEDLLVEIVRPGTEQPVAAGEVGEVVVTSFNSDYPLLRFATGDLSSMLEAPSPCGRTNGRIRGWQGRADQATKVKGMFVHPRQLEQLRQQVAGMSRIRALVEHQGHNDQLTLLCEPTGEVPLPEPEVADLARVILKLGAEVSWVAPGSLPADGIVIEDRRPVPS</sequence>
<dbReference type="Gene3D" id="3.40.50.12780">
    <property type="entry name" value="N-terminal domain of ligase-like"/>
    <property type="match status" value="1"/>
</dbReference>